<dbReference type="SMART" id="SM00199">
    <property type="entry name" value="SCY"/>
    <property type="match status" value="1"/>
</dbReference>
<dbReference type="GO" id="GO:0008009">
    <property type="term" value="F:chemokine activity"/>
    <property type="evidence" value="ECO:0007669"/>
    <property type="project" value="InterPro"/>
</dbReference>
<name>A0A8C5CEM2_GADMO</name>
<dbReference type="OrthoDB" id="8870994at2759"/>
<keyword evidence="2 4" id="KW-0202">Cytokine</keyword>
<evidence type="ECO:0000256" key="4">
    <source>
        <dbReference type="RuleBase" id="RU361150"/>
    </source>
</evidence>
<dbReference type="InterPro" id="IPR000827">
    <property type="entry name" value="Chemokine_CC_CS"/>
</dbReference>
<dbReference type="GeneTree" id="ENSGT01000000216279"/>
<dbReference type="GO" id="GO:0006955">
    <property type="term" value="P:immune response"/>
    <property type="evidence" value="ECO:0007669"/>
    <property type="project" value="InterPro"/>
</dbReference>
<comment type="subcellular location">
    <subcellularLocation>
        <location evidence="4">Secreted</location>
    </subcellularLocation>
</comment>
<feature type="signal peptide" evidence="4">
    <location>
        <begin position="1"/>
        <end position="25"/>
    </location>
</feature>
<dbReference type="Ensembl" id="ENSGMOT00000039451.1">
    <property type="protein sequence ID" value="ENSGMOP00000059130.1"/>
    <property type="gene ID" value="ENSGMOG00000027576.1"/>
</dbReference>
<dbReference type="Gene3D" id="2.40.50.40">
    <property type="match status" value="1"/>
</dbReference>
<evidence type="ECO:0000313" key="7">
    <source>
        <dbReference type="Proteomes" id="UP000694546"/>
    </source>
</evidence>
<sequence length="98" mass="11019">MAHVKGLMMALLLATIWLYATPTSAAPHACCREFTRGKLPFRVIKGYSVQSVVELCPIDAIIFHTKKGQACADPALFWVQNYINRISRKARTLNQSRL</sequence>
<comment type="similarity">
    <text evidence="1 4">Belongs to the intercrine beta (chemokine CC) family.</text>
</comment>
<dbReference type="InterPro" id="IPR036048">
    <property type="entry name" value="Interleukin_8-like_sf"/>
</dbReference>
<keyword evidence="4" id="KW-0145">Chemotaxis</keyword>
<dbReference type="Proteomes" id="UP000694546">
    <property type="component" value="Chromosome 8"/>
</dbReference>
<evidence type="ECO:0000256" key="3">
    <source>
        <dbReference type="ARBA" id="ARBA00023157"/>
    </source>
</evidence>
<dbReference type="AlphaFoldDB" id="A0A8C5CEM2"/>
<dbReference type="GO" id="GO:0005615">
    <property type="term" value="C:extracellular space"/>
    <property type="evidence" value="ECO:0007669"/>
    <property type="project" value="UniProtKB-KW"/>
</dbReference>
<dbReference type="OMA" id="SMKVTVM"/>
<accession>A0A8C5CEM2</accession>
<dbReference type="PANTHER" id="PTHR12015">
    <property type="entry name" value="SMALL INDUCIBLE CYTOKINE A"/>
    <property type="match status" value="1"/>
</dbReference>
<dbReference type="InterPro" id="IPR039809">
    <property type="entry name" value="Chemokine_b/g/d"/>
</dbReference>
<reference evidence="6" key="1">
    <citation type="submission" date="2025-08" db="UniProtKB">
        <authorList>
            <consortium name="Ensembl"/>
        </authorList>
    </citation>
    <scope>IDENTIFICATION</scope>
</reference>
<gene>
    <name evidence="6" type="primary">ccl20a.3</name>
</gene>
<dbReference type="SUPFAM" id="SSF54117">
    <property type="entry name" value="Interleukin 8-like chemokines"/>
    <property type="match status" value="1"/>
</dbReference>
<dbReference type="PANTHER" id="PTHR12015:SF190">
    <property type="entry name" value="C-C MOTIF CHEMOKINE"/>
    <property type="match status" value="1"/>
</dbReference>
<protein>
    <recommendedName>
        <fullName evidence="4">C-C motif chemokine</fullName>
    </recommendedName>
</protein>
<evidence type="ECO:0000256" key="1">
    <source>
        <dbReference type="ARBA" id="ARBA00010868"/>
    </source>
</evidence>
<keyword evidence="4" id="KW-0732">Signal</keyword>
<reference evidence="6" key="2">
    <citation type="submission" date="2025-09" db="UniProtKB">
        <authorList>
            <consortium name="Ensembl"/>
        </authorList>
    </citation>
    <scope>IDENTIFICATION</scope>
</reference>
<evidence type="ECO:0000256" key="2">
    <source>
        <dbReference type="ARBA" id="ARBA00022514"/>
    </source>
</evidence>
<dbReference type="InterPro" id="IPR001811">
    <property type="entry name" value="Chemokine_IL8-like_dom"/>
</dbReference>
<dbReference type="Pfam" id="PF00048">
    <property type="entry name" value="IL8"/>
    <property type="match status" value="1"/>
</dbReference>
<feature type="domain" description="Chemokine interleukin-8-like" evidence="5">
    <location>
        <begin position="27"/>
        <end position="86"/>
    </location>
</feature>
<evidence type="ECO:0000313" key="6">
    <source>
        <dbReference type="Ensembl" id="ENSGMOP00000059130.1"/>
    </source>
</evidence>
<organism evidence="6 7">
    <name type="scientific">Gadus morhua</name>
    <name type="common">Atlantic cod</name>
    <dbReference type="NCBI Taxonomy" id="8049"/>
    <lineage>
        <taxon>Eukaryota</taxon>
        <taxon>Metazoa</taxon>
        <taxon>Chordata</taxon>
        <taxon>Craniata</taxon>
        <taxon>Vertebrata</taxon>
        <taxon>Euteleostomi</taxon>
        <taxon>Actinopterygii</taxon>
        <taxon>Neopterygii</taxon>
        <taxon>Teleostei</taxon>
        <taxon>Neoteleostei</taxon>
        <taxon>Acanthomorphata</taxon>
        <taxon>Zeiogadaria</taxon>
        <taxon>Gadariae</taxon>
        <taxon>Gadiformes</taxon>
        <taxon>Gadoidei</taxon>
        <taxon>Gadidae</taxon>
        <taxon>Gadus</taxon>
    </lineage>
</organism>
<keyword evidence="4" id="KW-0964">Secreted</keyword>
<keyword evidence="7" id="KW-1185">Reference proteome</keyword>
<dbReference type="CDD" id="cd00272">
    <property type="entry name" value="Chemokine_CC"/>
    <property type="match status" value="1"/>
</dbReference>
<proteinExistence type="inferred from homology"/>
<keyword evidence="3" id="KW-1015">Disulfide bond</keyword>
<evidence type="ECO:0000259" key="5">
    <source>
        <dbReference type="SMART" id="SM00199"/>
    </source>
</evidence>
<feature type="chain" id="PRO_5034849179" description="C-C motif chemokine" evidence="4">
    <location>
        <begin position="26"/>
        <end position="98"/>
    </location>
</feature>
<dbReference type="PROSITE" id="PS00472">
    <property type="entry name" value="SMALL_CYTOKINES_CC"/>
    <property type="match status" value="1"/>
</dbReference>